<feature type="transmembrane region" description="Helical" evidence="6">
    <location>
        <begin position="210"/>
        <end position="226"/>
    </location>
</feature>
<evidence type="ECO:0000313" key="8">
    <source>
        <dbReference type="EMBL" id="OGZ89304.1"/>
    </source>
</evidence>
<dbReference type="PROSITE" id="PS50005">
    <property type="entry name" value="TPR"/>
    <property type="match status" value="1"/>
</dbReference>
<feature type="repeat" description="TPR" evidence="5">
    <location>
        <begin position="713"/>
        <end position="746"/>
    </location>
</feature>
<feature type="transmembrane region" description="Helical" evidence="6">
    <location>
        <begin position="183"/>
        <end position="203"/>
    </location>
</feature>
<keyword evidence="4 6" id="KW-0472">Membrane</keyword>
<feature type="transmembrane region" description="Helical" evidence="6">
    <location>
        <begin position="45"/>
        <end position="63"/>
    </location>
</feature>
<dbReference type="EMBL" id="MHPU01000008">
    <property type="protein sequence ID" value="OGZ89304.1"/>
    <property type="molecule type" value="Genomic_DNA"/>
</dbReference>
<dbReference type="GO" id="GO:0016020">
    <property type="term" value="C:membrane"/>
    <property type="evidence" value="ECO:0007669"/>
    <property type="project" value="UniProtKB-SubCell"/>
</dbReference>
<accession>A0A1G2JQ85</accession>
<evidence type="ECO:0000256" key="5">
    <source>
        <dbReference type="PROSITE-ProRule" id="PRU00339"/>
    </source>
</evidence>
<name>A0A1G2JQ85_9BACT</name>
<keyword evidence="5" id="KW-0802">TPR repeat</keyword>
<dbReference type="InterPro" id="IPR007016">
    <property type="entry name" value="O-antigen_ligase-rel_domated"/>
</dbReference>
<evidence type="ECO:0000256" key="1">
    <source>
        <dbReference type="ARBA" id="ARBA00004141"/>
    </source>
</evidence>
<dbReference type="InterPro" id="IPR019734">
    <property type="entry name" value="TPR_rpt"/>
</dbReference>
<feature type="transmembrane region" description="Helical" evidence="6">
    <location>
        <begin position="113"/>
        <end position="134"/>
    </location>
</feature>
<feature type="transmembrane region" description="Helical" evidence="6">
    <location>
        <begin position="401"/>
        <end position="421"/>
    </location>
</feature>
<dbReference type="InterPro" id="IPR051533">
    <property type="entry name" value="WaaL-like"/>
</dbReference>
<feature type="transmembrane region" description="Helical" evidence="6">
    <location>
        <begin position="256"/>
        <end position="274"/>
    </location>
</feature>
<proteinExistence type="predicted"/>
<dbReference type="Gene3D" id="1.25.40.10">
    <property type="entry name" value="Tetratricopeptide repeat domain"/>
    <property type="match status" value="2"/>
</dbReference>
<feature type="transmembrane region" description="Helical" evidence="6">
    <location>
        <begin position="427"/>
        <end position="446"/>
    </location>
</feature>
<comment type="caution">
    <text evidence="8">The sequence shown here is derived from an EMBL/GenBank/DDBJ whole genome shotgun (WGS) entry which is preliminary data.</text>
</comment>
<feature type="transmembrane region" description="Helical" evidence="6">
    <location>
        <begin position="232"/>
        <end position="249"/>
    </location>
</feature>
<feature type="transmembrane region" description="Helical" evidence="6">
    <location>
        <begin position="370"/>
        <end position="389"/>
    </location>
</feature>
<organism evidence="8 9">
    <name type="scientific">Candidatus Staskawiczbacteria bacterium RIFOXYD1_FULL_32_13</name>
    <dbReference type="NCBI Taxonomy" id="1802234"/>
    <lineage>
        <taxon>Bacteria</taxon>
        <taxon>Candidatus Staskawicziibacteriota</taxon>
    </lineage>
</organism>
<reference evidence="8 9" key="1">
    <citation type="journal article" date="2016" name="Nat. Commun.">
        <title>Thousands of microbial genomes shed light on interconnected biogeochemical processes in an aquifer system.</title>
        <authorList>
            <person name="Anantharaman K."/>
            <person name="Brown C.T."/>
            <person name="Hug L.A."/>
            <person name="Sharon I."/>
            <person name="Castelle C.J."/>
            <person name="Probst A.J."/>
            <person name="Thomas B.C."/>
            <person name="Singh A."/>
            <person name="Wilkins M.J."/>
            <person name="Karaoz U."/>
            <person name="Brodie E.L."/>
            <person name="Williams K.H."/>
            <person name="Hubbard S.S."/>
            <person name="Banfield J.F."/>
        </authorList>
    </citation>
    <scope>NUCLEOTIDE SEQUENCE [LARGE SCALE GENOMIC DNA]</scope>
</reference>
<keyword evidence="2 6" id="KW-0812">Transmembrane</keyword>
<feature type="transmembrane region" description="Helical" evidence="6">
    <location>
        <begin position="146"/>
        <end position="163"/>
    </location>
</feature>
<feature type="transmembrane region" description="Helical" evidence="6">
    <location>
        <begin position="14"/>
        <end position="33"/>
    </location>
</feature>
<evidence type="ECO:0000256" key="3">
    <source>
        <dbReference type="ARBA" id="ARBA00022989"/>
    </source>
</evidence>
<evidence type="ECO:0000313" key="9">
    <source>
        <dbReference type="Proteomes" id="UP000178935"/>
    </source>
</evidence>
<feature type="transmembrane region" description="Helical" evidence="6">
    <location>
        <begin position="83"/>
        <end position="101"/>
    </location>
</feature>
<gene>
    <name evidence="8" type="ORF">A2561_02640</name>
</gene>
<evidence type="ECO:0000256" key="4">
    <source>
        <dbReference type="ARBA" id="ARBA00023136"/>
    </source>
</evidence>
<dbReference type="InterPro" id="IPR011990">
    <property type="entry name" value="TPR-like_helical_dom_sf"/>
</dbReference>
<dbReference type="Pfam" id="PF13181">
    <property type="entry name" value="TPR_8"/>
    <property type="match status" value="1"/>
</dbReference>
<feature type="transmembrane region" description="Helical" evidence="6">
    <location>
        <begin position="467"/>
        <end position="485"/>
    </location>
</feature>
<evidence type="ECO:0000256" key="6">
    <source>
        <dbReference type="SAM" id="Phobius"/>
    </source>
</evidence>
<dbReference type="Pfam" id="PF04932">
    <property type="entry name" value="Wzy_C"/>
    <property type="match status" value="1"/>
</dbReference>
<comment type="subcellular location">
    <subcellularLocation>
        <location evidence="1">Membrane</location>
        <topology evidence="1">Multi-pass membrane protein</topology>
    </subcellularLocation>
</comment>
<evidence type="ECO:0000256" key="2">
    <source>
        <dbReference type="ARBA" id="ARBA00022692"/>
    </source>
</evidence>
<keyword evidence="3 6" id="KW-1133">Transmembrane helix</keyword>
<feature type="domain" description="O-antigen ligase-related" evidence="7">
    <location>
        <begin position="217"/>
        <end position="378"/>
    </location>
</feature>
<sequence>MKNNTTKQEYQNKFYWLYLASFFIILSLPLWAFQPFFFPPEWGKMIAFRVIFSLILLLFLWQAISEKLFWHNIIEKYKNNKKIFWFFGLLILAVILSTIFSKDMLFSLWASPHRSGGAINLLFTILLPFVLFFIIRKEHWEKLWDFEFIIANIVVLFATIQYFDLLPKVFIDYEYRPPSTMSNPILLAIYLLLLIFPLLSFSLKEKSKKAIFYWASLTFFTFGIFISGSRATFIGIFIGAIYFLLFFPKKLFKTKIVISAILLLVLSVILFINFTPKLPSFIEKNEKILTIAKRLSIKNAITDLGETRFSAWKVFLNSSMENPILGWGPENQSIAFDKYYDPSLPYLVGQSKNNWWDRAHNIFLDLAVSYGYAFLAIYIFIFGFLFWKLQKSKKLNEGININYHSIQATFLGYFVALIFGFDSVSTYIILFFIIGYSLYLISENNITEPKNNYQIKFYEKIYKKRKTIFIISVIFCSWFLWQFALKPISINAKIKKYISLDCPQRLKGLENILNQKSFLDSYLRLNYLEEIKNCEKFTSINQEDYVNKGIEALKYSLAKRPNYTRSWILLADFNSTLIAGEQNPETKKNLLTESEQYLKTANNLSPKRPEVFASLAGNYFAYGDYNKMEKASQDCVATDSTLNSCYWYLGLSEILLDKSEQGSKNIETAKQMKYEWENQGKLSQLAIVYMKTKNYKELVPIYETLITIDSKNIQYKINLAIIYKELGEYKKAKEIALEVLGVNPDTKEAVNEFLKTLPY</sequence>
<dbReference type="SUPFAM" id="SSF48452">
    <property type="entry name" value="TPR-like"/>
    <property type="match status" value="1"/>
</dbReference>
<dbReference type="Proteomes" id="UP000178935">
    <property type="component" value="Unassembled WGS sequence"/>
</dbReference>
<dbReference type="PANTHER" id="PTHR37422">
    <property type="entry name" value="TEICHURONIC ACID BIOSYNTHESIS PROTEIN TUAE"/>
    <property type="match status" value="1"/>
</dbReference>
<dbReference type="PANTHER" id="PTHR37422:SF13">
    <property type="entry name" value="LIPOPOLYSACCHARIDE BIOSYNTHESIS PROTEIN PA4999-RELATED"/>
    <property type="match status" value="1"/>
</dbReference>
<dbReference type="AlphaFoldDB" id="A0A1G2JQ85"/>
<protein>
    <recommendedName>
        <fullName evidence="7">O-antigen ligase-related domain-containing protein</fullName>
    </recommendedName>
</protein>
<evidence type="ECO:0000259" key="7">
    <source>
        <dbReference type="Pfam" id="PF04932"/>
    </source>
</evidence>